<feature type="signal peptide" evidence="1">
    <location>
        <begin position="1"/>
        <end position="22"/>
    </location>
</feature>
<name>A0A420FXR9_9SPHI</name>
<keyword evidence="1" id="KW-0732">Signal</keyword>
<evidence type="ECO:0000313" key="4">
    <source>
        <dbReference type="Proteomes" id="UP000286402"/>
    </source>
</evidence>
<evidence type="ECO:0000313" key="3">
    <source>
        <dbReference type="EMBL" id="RKF37718.1"/>
    </source>
</evidence>
<dbReference type="Gene3D" id="2.160.20.10">
    <property type="entry name" value="Single-stranded right-handed beta-helix, Pectin lyase-like"/>
    <property type="match status" value="1"/>
</dbReference>
<dbReference type="Proteomes" id="UP000286402">
    <property type="component" value="Unassembled WGS sequence"/>
</dbReference>
<dbReference type="InterPro" id="IPR012334">
    <property type="entry name" value="Pectin_lyas_fold"/>
</dbReference>
<feature type="domain" description="Rhamnogalacturonase A/B/Epimerase-like pectate lyase" evidence="2">
    <location>
        <begin position="59"/>
        <end position="278"/>
    </location>
</feature>
<evidence type="ECO:0000259" key="2">
    <source>
        <dbReference type="Pfam" id="PF12708"/>
    </source>
</evidence>
<reference evidence="3 4" key="1">
    <citation type="submission" date="2016-07" db="EMBL/GenBank/DDBJ databases">
        <title>Genome analysis of Sphingobacterium siyangense T12B17.</title>
        <authorList>
            <person name="Xu D."/>
            <person name="Su Y."/>
            <person name="Zheng S."/>
        </authorList>
    </citation>
    <scope>NUCLEOTIDE SEQUENCE [LARGE SCALE GENOMIC DNA]</scope>
    <source>
        <strain evidence="3 4">T12B17</strain>
    </source>
</reference>
<protein>
    <recommendedName>
        <fullName evidence="2">Rhamnogalacturonase A/B/Epimerase-like pectate lyase domain-containing protein</fullName>
    </recommendedName>
</protein>
<dbReference type="InterPro" id="IPR024535">
    <property type="entry name" value="RHGA/B-epi-like_pectate_lyase"/>
</dbReference>
<dbReference type="RefSeq" id="WP_120333912.1">
    <property type="nucleotide sequence ID" value="NZ_MCAQ01000009.1"/>
</dbReference>
<accession>A0A420FXR9</accession>
<proteinExistence type="predicted"/>
<gene>
    <name evidence="3" type="ORF">BCY89_27395</name>
</gene>
<dbReference type="Pfam" id="PF12708">
    <property type="entry name" value="Pect-lyase_RHGA_epim"/>
    <property type="match status" value="1"/>
</dbReference>
<dbReference type="EMBL" id="MCAQ01000009">
    <property type="protein sequence ID" value="RKF37718.1"/>
    <property type="molecule type" value="Genomic_DNA"/>
</dbReference>
<dbReference type="SUPFAM" id="SSF51126">
    <property type="entry name" value="Pectin lyase-like"/>
    <property type="match status" value="1"/>
</dbReference>
<sequence>MKKIIFSFAVLGLLLNSCSSPLDGLDSTTVTNVSLYGSSVANSSLSGSGLVSAGMTRTEINAVIEQASAGDTVWVEAGTYLIDGALLMKPGITLMKSGNTNPIFDARASGSQLLRQTYSAANVAGCTFSGITFWNLTFYINNASDVTFKWCIFDYGIKKAGRNKSNDLHDAYIRLIGTDKATVSNCVFSRRQGNSGRGVWNGSGSTNSKVIDNTFGNAGTTGYFITAINDNSQSNSLISGNTILRNVSFNNEDANTDHGIYAHSFNGLTIQNNVIKGWPANGSGGAIKARNGQNLAILNNEFHTSGILLYIYIEPSSYQYLKNVQVKDNKIYLDSLIGGMYGGIGYWRQSGVTGQEESILISGNEMPNGSISISGSNGFSSAQFNLSGGGVFNNDLHLPFLSLAAGVSQSGNY</sequence>
<dbReference type="InterPro" id="IPR011050">
    <property type="entry name" value="Pectin_lyase_fold/virulence"/>
</dbReference>
<comment type="caution">
    <text evidence="3">The sequence shown here is derived from an EMBL/GenBank/DDBJ whole genome shotgun (WGS) entry which is preliminary data.</text>
</comment>
<organism evidence="3 4">
    <name type="scientific">Sphingobacterium siyangense</name>
    <dbReference type="NCBI Taxonomy" id="459529"/>
    <lineage>
        <taxon>Bacteria</taxon>
        <taxon>Pseudomonadati</taxon>
        <taxon>Bacteroidota</taxon>
        <taxon>Sphingobacteriia</taxon>
        <taxon>Sphingobacteriales</taxon>
        <taxon>Sphingobacteriaceae</taxon>
        <taxon>Sphingobacterium</taxon>
    </lineage>
</organism>
<dbReference type="AlphaFoldDB" id="A0A420FXR9"/>
<evidence type="ECO:0000256" key="1">
    <source>
        <dbReference type="SAM" id="SignalP"/>
    </source>
</evidence>
<keyword evidence="4" id="KW-1185">Reference proteome</keyword>
<feature type="chain" id="PRO_5019437984" description="Rhamnogalacturonase A/B/Epimerase-like pectate lyase domain-containing protein" evidence="1">
    <location>
        <begin position="23"/>
        <end position="413"/>
    </location>
</feature>